<name>A0ABR5T8B3_9BURK</name>
<comment type="caution">
    <text evidence="2">The sequence shown here is derived from an EMBL/GenBank/DDBJ whole genome shotgun (WGS) entry which is preliminary data.</text>
</comment>
<dbReference type="SUPFAM" id="SSF88697">
    <property type="entry name" value="PUA domain-like"/>
    <property type="match status" value="1"/>
</dbReference>
<gene>
    <name evidence="2" type="ORF">WS72_29850</name>
</gene>
<proteinExistence type="predicted"/>
<feature type="domain" description="ASCH" evidence="1">
    <location>
        <begin position="36"/>
        <end position="152"/>
    </location>
</feature>
<organism evidence="2 3">
    <name type="scientific">Burkholderia savannae</name>
    <dbReference type="NCBI Taxonomy" id="1637837"/>
    <lineage>
        <taxon>Bacteria</taxon>
        <taxon>Pseudomonadati</taxon>
        <taxon>Pseudomonadota</taxon>
        <taxon>Betaproteobacteria</taxon>
        <taxon>Burkholderiales</taxon>
        <taxon>Burkholderiaceae</taxon>
        <taxon>Burkholderia</taxon>
        <taxon>pseudomallei group</taxon>
    </lineage>
</organism>
<evidence type="ECO:0000313" key="3">
    <source>
        <dbReference type="Proteomes" id="UP000070255"/>
    </source>
</evidence>
<dbReference type="Proteomes" id="UP000070255">
    <property type="component" value="Unassembled WGS sequence"/>
</dbReference>
<dbReference type="EMBL" id="LNJQ01000004">
    <property type="protein sequence ID" value="KWZ39438.1"/>
    <property type="molecule type" value="Genomic_DNA"/>
</dbReference>
<dbReference type="InterPro" id="IPR009326">
    <property type="entry name" value="DUF984"/>
</dbReference>
<dbReference type="PANTHER" id="PTHR39203">
    <property type="entry name" value="CYTOPLASMIC PROTEIN-RELATED"/>
    <property type="match status" value="1"/>
</dbReference>
<keyword evidence="3" id="KW-1185">Reference proteome</keyword>
<dbReference type="InterPro" id="IPR007374">
    <property type="entry name" value="ASCH_domain"/>
</dbReference>
<protein>
    <submittedName>
        <fullName evidence="2">RNA-binding protein</fullName>
    </submittedName>
</protein>
<dbReference type="Pfam" id="PF04266">
    <property type="entry name" value="ASCH"/>
    <property type="match status" value="1"/>
</dbReference>
<dbReference type="PANTHER" id="PTHR39203:SF1">
    <property type="entry name" value="CYTOPLASMIC PROTEIN"/>
    <property type="match status" value="1"/>
</dbReference>
<reference evidence="2 3" key="1">
    <citation type="submission" date="2015-11" db="EMBL/GenBank/DDBJ databases">
        <authorList>
            <person name="Sahl J."/>
            <person name="Wagner D."/>
            <person name="Keim P."/>
        </authorList>
    </citation>
    <scope>NUCLEOTIDE SEQUENCE [LARGE SCALE GENOMIC DNA]</scope>
    <source>
        <strain evidence="2 3">BDU18</strain>
    </source>
</reference>
<evidence type="ECO:0000313" key="2">
    <source>
        <dbReference type="EMBL" id="KWZ39438.1"/>
    </source>
</evidence>
<dbReference type="InterPro" id="IPR015947">
    <property type="entry name" value="PUA-like_sf"/>
</dbReference>
<dbReference type="Gene3D" id="3.10.400.10">
    <property type="entry name" value="Sulfate adenylyltransferase"/>
    <property type="match status" value="1"/>
</dbReference>
<accession>A0ABR5T8B3</accession>
<dbReference type="CDD" id="cd06553">
    <property type="entry name" value="ASCH_Ef3133_like"/>
    <property type="match status" value="1"/>
</dbReference>
<evidence type="ECO:0000259" key="1">
    <source>
        <dbReference type="SMART" id="SM01022"/>
    </source>
</evidence>
<dbReference type="SMART" id="SM01022">
    <property type="entry name" value="ASCH"/>
    <property type="match status" value="1"/>
</dbReference>
<sequence>MPDTPALPELIAALSERGIDLSGANVRNGGYGDSEESSAMLIALIAARVKRCTSSLLWSWEFDGERLPWEGDIEIVLDFRNRPVLLLRTTKVEIVPFEKVSGEFAAAEGEGDRSLECWRVEHWRFFGKECERIGRQPVASMPLVCETFDVIADLGR</sequence>